<sequence>MQSSALALSPSSTPLLRPLNKSTNSRFCSTLGIPSLKPADPGFIHGVSCLQISHFSTFERFSTRIPSNRRYSNIKVRAALVPDNVDETQKSSAVIRTLQLGGMFAVWYLLNIYFNIFNKQVLKVYPYPTTMTAFQFGCGTVMILFMWTFNLYHCPKLTRSQLAAILPLAVAHTMGNLLTNVSIGTVNVSFTHTIKAMEPFFTVSLAALFLGEKPSVWIVASLVPIVGGVGLASLTEASFNWIGFCSAMASNVTNQSRNVFSKKFMVRKEDTLDNVNLFSVITLISFILLVPAAIFMEGIKFTPACLQSAASKGLNIRELCLRALVAGFCFHAYQQVSYMILQMVSPVTHSVGNCVKRVVVIVSSVIFFQTPVSPINFLGTAVALSGVYLYSRAKRMKAKPKIA</sequence>
<organism evidence="1 2">
    <name type="scientific">Melia azedarach</name>
    <name type="common">Chinaberry tree</name>
    <dbReference type="NCBI Taxonomy" id="155640"/>
    <lineage>
        <taxon>Eukaryota</taxon>
        <taxon>Viridiplantae</taxon>
        <taxon>Streptophyta</taxon>
        <taxon>Embryophyta</taxon>
        <taxon>Tracheophyta</taxon>
        <taxon>Spermatophyta</taxon>
        <taxon>Magnoliopsida</taxon>
        <taxon>eudicotyledons</taxon>
        <taxon>Gunneridae</taxon>
        <taxon>Pentapetalae</taxon>
        <taxon>rosids</taxon>
        <taxon>malvids</taxon>
        <taxon>Sapindales</taxon>
        <taxon>Meliaceae</taxon>
        <taxon>Melia</taxon>
    </lineage>
</organism>
<dbReference type="Proteomes" id="UP001164539">
    <property type="component" value="Chromosome 1"/>
</dbReference>
<evidence type="ECO:0000313" key="1">
    <source>
        <dbReference type="EMBL" id="KAJ4729253.1"/>
    </source>
</evidence>
<accession>A0ACC1Z1B3</accession>
<gene>
    <name evidence="1" type="ORF">OWV82_002066</name>
</gene>
<dbReference type="EMBL" id="CM051394">
    <property type="protein sequence ID" value="KAJ4729253.1"/>
    <property type="molecule type" value="Genomic_DNA"/>
</dbReference>
<keyword evidence="2" id="KW-1185">Reference proteome</keyword>
<name>A0ACC1Z1B3_MELAZ</name>
<comment type="caution">
    <text evidence="1">The sequence shown here is derived from an EMBL/GenBank/DDBJ whole genome shotgun (WGS) entry which is preliminary data.</text>
</comment>
<proteinExistence type="predicted"/>
<reference evidence="1 2" key="1">
    <citation type="journal article" date="2023" name="Science">
        <title>Complex scaffold remodeling in plant triterpene biosynthesis.</title>
        <authorList>
            <person name="De La Pena R."/>
            <person name="Hodgson H."/>
            <person name="Liu J.C."/>
            <person name="Stephenson M.J."/>
            <person name="Martin A.C."/>
            <person name="Owen C."/>
            <person name="Harkess A."/>
            <person name="Leebens-Mack J."/>
            <person name="Jimenez L.E."/>
            <person name="Osbourn A."/>
            <person name="Sattely E.S."/>
        </authorList>
    </citation>
    <scope>NUCLEOTIDE SEQUENCE [LARGE SCALE GENOMIC DNA]</scope>
    <source>
        <strain evidence="2">cv. JPN11</strain>
        <tissue evidence="1">Leaf</tissue>
    </source>
</reference>
<evidence type="ECO:0000313" key="2">
    <source>
        <dbReference type="Proteomes" id="UP001164539"/>
    </source>
</evidence>
<protein>
    <submittedName>
        <fullName evidence="1">Phosphoenolpyruvate/phosphate translocator chloroplastic-like</fullName>
    </submittedName>
</protein>